<evidence type="ECO:0000256" key="2">
    <source>
        <dbReference type="ARBA" id="ARBA00022679"/>
    </source>
</evidence>
<dbReference type="AlphaFoldDB" id="A0A8K0NFL5"/>
<dbReference type="GO" id="GO:0032958">
    <property type="term" value="P:inositol phosphate biosynthetic process"/>
    <property type="evidence" value="ECO:0007669"/>
    <property type="project" value="InterPro"/>
</dbReference>
<dbReference type="Pfam" id="PF03770">
    <property type="entry name" value="IPK"/>
    <property type="match status" value="1"/>
</dbReference>
<dbReference type="GO" id="GO:0008440">
    <property type="term" value="F:inositol-1,4,5-trisphosphate 3-kinase activity"/>
    <property type="evidence" value="ECO:0007669"/>
    <property type="project" value="TreeGrafter"/>
</dbReference>
<evidence type="ECO:0000256" key="4">
    <source>
        <dbReference type="RuleBase" id="RU363090"/>
    </source>
</evidence>
<dbReference type="InterPro" id="IPR038286">
    <property type="entry name" value="IPK_sf"/>
</dbReference>
<gene>
    <name evidence="5" type="ORF">E4U42_005371</name>
</gene>
<dbReference type="EC" id="2.7.-.-" evidence="4"/>
<dbReference type="GO" id="GO:0000824">
    <property type="term" value="F:inositol-1,4,5,6-tetrakisphosphate 3-kinase activity"/>
    <property type="evidence" value="ECO:0007669"/>
    <property type="project" value="TreeGrafter"/>
</dbReference>
<keyword evidence="6" id="KW-1185">Reference proteome</keyword>
<dbReference type="Gene3D" id="3.30.470.160">
    <property type="entry name" value="Inositol polyphosphate kinase"/>
    <property type="match status" value="1"/>
</dbReference>
<comment type="caution">
    <text evidence="5">The sequence shown here is derived from an EMBL/GenBank/DDBJ whole genome shotgun (WGS) entry which is preliminary data.</text>
</comment>
<dbReference type="OrthoDB" id="338650at2759"/>
<proteinExistence type="inferred from homology"/>
<dbReference type="EMBL" id="SRPY01000508">
    <property type="protein sequence ID" value="KAG5922730.1"/>
    <property type="molecule type" value="Genomic_DNA"/>
</dbReference>
<evidence type="ECO:0000256" key="1">
    <source>
        <dbReference type="ARBA" id="ARBA00007374"/>
    </source>
</evidence>
<dbReference type="GO" id="GO:0046854">
    <property type="term" value="P:phosphatidylinositol phosphate biosynthetic process"/>
    <property type="evidence" value="ECO:0007669"/>
    <property type="project" value="TreeGrafter"/>
</dbReference>
<dbReference type="PANTHER" id="PTHR12400:SF103">
    <property type="entry name" value="INOSITOL POLYPHOSPHATE MULTIKINASE"/>
    <property type="match status" value="1"/>
</dbReference>
<keyword evidence="2 4" id="KW-0808">Transferase</keyword>
<protein>
    <recommendedName>
        <fullName evidence="4">Kinase</fullName>
        <ecNumber evidence="4">2.7.-.-</ecNumber>
    </recommendedName>
</protein>
<evidence type="ECO:0000313" key="6">
    <source>
        <dbReference type="Proteomes" id="UP000811619"/>
    </source>
</evidence>
<dbReference type="SUPFAM" id="SSF56104">
    <property type="entry name" value="SAICAR synthase-like"/>
    <property type="match status" value="1"/>
</dbReference>
<evidence type="ECO:0000256" key="3">
    <source>
        <dbReference type="ARBA" id="ARBA00022777"/>
    </source>
</evidence>
<reference evidence="5" key="1">
    <citation type="journal article" date="2020" name="bioRxiv">
        <title>Whole genome comparisons of ergot fungi reveals the divergence and evolution of species within the genus Claviceps are the result of varying mechanisms driving genome evolution and host range expansion.</title>
        <authorList>
            <person name="Wyka S.A."/>
            <person name="Mondo S.J."/>
            <person name="Liu M."/>
            <person name="Dettman J."/>
            <person name="Nalam V."/>
            <person name="Broders K.D."/>
        </authorList>
    </citation>
    <scope>NUCLEOTIDE SEQUENCE</scope>
    <source>
        <strain evidence="5">CCC 489</strain>
    </source>
</reference>
<dbReference type="InterPro" id="IPR005522">
    <property type="entry name" value="IPK"/>
</dbReference>
<organism evidence="5 6">
    <name type="scientific">Claviceps africana</name>
    <dbReference type="NCBI Taxonomy" id="83212"/>
    <lineage>
        <taxon>Eukaryota</taxon>
        <taxon>Fungi</taxon>
        <taxon>Dikarya</taxon>
        <taxon>Ascomycota</taxon>
        <taxon>Pezizomycotina</taxon>
        <taxon>Sordariomycetes</taxon>
        <taxon>Hypocreomycetidae</taxon>
        <taxon>Hypocreales</taxon>
        <taxon>Clavicipitaceae</taxon>
        <taxon>Claviceps</taxon>
    </lineage>
</organism>
<comment type="similarity">
    <text evidence="1 4">Belongs to the inositol phosphokinase (IPK) family.</text>
</comment>
<evidence type="ECO:0000313" key="5">
    <source>
        <dbReference type="EMBL" id="KAG5922730.1"/>
    </source>
</evidence>
<dbReference type="Proteomes" id="UP000811619">
    <property type="component" value="Unassembled WGS sequence"/>
</dbReference>
<name>A0A8K0NFL5_9HYPO</name>
<dbReference type="GO" id="GO:0005634">
    <property type="term" value="C:nucleus"/>
    <property type="evidence" value="ECO:0007669"/>
    <property type="project" value="TreeGrafter"/>
</dbReference>
<sequence>MGTKELPRPEDLRDCNHAVAGHAGTMCDVDGEFFIKPCTQSEIDFYTSVSQSPARKRSRKLKYNLEDIMPLFMGTLTLTDPSISDLDDALAGVTSEEGNLQAAATEQIVATVREQMANRHVGPQAAANDAYDAWTPSKGKKIKTDKAVVLENVTHGFQCANILDVKLGVRLWADDAPQKKKDRFTKISAETTHATLGFRIAGMRVYRGSEDASDLDDEGFKIYDKDYGRLSVNEGNVVEALRRFVFNKGARITKEMGQKVCEAFLRDLETVHDVLSNYDTRMYSTSLLFVFEGDGDALQKAFDENEAFVRAAKTRASSLQSTRRFDSGIGFDDDEELYDSDLEDVVAAVPKIYTLKLIDFAHASWAPGQGPDENILMGVRSLKKIFRKMAED</sequence>
<dbReference type="PANTHER" id="PTHR12400">
    <property type="entry name" value="INOSITOL POLYPHOSPHATE KINASE"/>
    <property type="match status" value="1"/>
</dbReference>
<keyword evidence="3 4" id="KW-0418">Kinase</keyword>
<dbReference type="GO" id="GO:0005737">
    <property type="term" value="C:cytoplasm"/>
    <property type="evidence" value="ECO:0007669"/>
    <property type="project" value="TreeGrafter"/>
</dbReference>
<accession>A0A8K0NFL5</accession>